<dbReference type="InterPro" id="IPR036286">
    <property type="entry name" value="LexA/Signal_pep-like_sf"/>
</dbReference>
<dbReference type="GO" id="GO:0009003">
    <property type="term" value="F:signal peptidase activity"/>
    <property type="evidence" value="ECO:0007669"/>
    <property type="project" value="UniProtKB-EC"/>
</dbReference>
<dbReference type="EC" id="3.4.21.89" evidence="10"/>
<evidence type="ECO:0000256" key="11">
    <source>
        <dbReference type="SAM" id="Phobius"/>
    </source>
</evidence>
<dbReference type="Pfam" id="PF10502">
    <property type="entry name" value="Peptidase_S26"/>
    <property type="match status" value="1"/>
</dbReference>
<evidence type="ECO:0000256" key="2">
    <source>
        <dbReference type="ARBA" id="ARBA00022670"/>
    </source>
</evidence>
<dbReference type="InterPro" id="IPR019756">
    <property type="entry name" value="Pept_S26A_signal_pept_1_Ser-AS"/>
</dbReference>
<evidence type="ECO:0000256" key="6">
    <source>
        <dbReference type="ARBA" id="ARBA00022968"/>
    </source>
</evidence>
<dbReference type="RefSeq" id="WP_163287995.1">
    <property type="nucleotide sequence ID" value="NZ_JAAGWY010000001.1"/>
</dbReference>
<dbReference type="EMBL" id="JAAGWY010000001">
    <property type="protein sequence ID" value="NEN04912.1"/>
    <property type="molecule type" value="Genomic_DNA"/>
</dbReference>
<gene>
    <name evidence="13" type="ORF">G3T36_03415</name>
</gene>
<sequence length="170" mass="18154">MLVVILAILVWPTSLGGCTTMTVVSGHSMEPTFHTGDLVVARCGTPAVGDIVIYQPPGIAERAQIIHRIIAAGSNGGWVMQGDNNDFRDPWQPTDHDILGIALLKIPSVGSLLRAPLVWSSLLLMAAALLVWPARERVLGRRTAALASTAEAFDDHQATEAEADRKVVVS</sequence>
<evidence type="ECO:0000259" key="12">
    <source>
        <dbReference type="Pfam" id="PF10502"/>
    </source>
</evidence>
<dbReference type="CDD" id="cd06462">
    <property type="entry name" value="Peptidase_S24_S26"/>
    <property type="match status" value="1"/>
</dbReference>
<dbReference type="Gene3D" id="2.10.109.10">
    <property type="entry name" value="Umud Fragment, subunit A"/>
    <property type="match status" value="1"/>
</dbReference>
<comment type="function">
    <text evidence="9">Catalytic component of the signal peptidase complex (SPC) which catalyzes the cleavage of N-terminal signal sequences from nascent proteins as they are translocated into the lumen of the endoplasmic reticulum. Specifically cleaves N-terminal signal peptides that contain a hydrophobic alpha-helix (h-region) shorter than 18-20 amino acids.</text>
</comment>
<evidence type="ECO:0000313" key="13">
    <source>
        <dbReference type="EMBL" id="NEN04912.1"/>
    </source>
</evidence>
<evidence type="ECO:0000313" key="14">
    <source>
        <dbReference type="Proteomes" id="UP000474967"/>
    </source>
</evidence>
<name>A0A6L9XU39_9MICO</name>
<evidence type="ECO:0000256" key="8">
    <source>
        <dbReference type="ARBA" id="ARBA00023136"/>
    </source>
</evidence>
<keyword evidence="6" id="KW-0735">Signal-anchor</keyword>
<protein>
    <recommendedName>
        <fullName evidence="10">Signal peptidase I</fullName>
        <ecNumber evidence="10">3.4.21.89</ecNumber>
    </recommendedName>
</protein>
<dbReference type="InterPro" id="IPR019533">
    <property type="entry name" value="Peptidase_S26"/>
</dbReference>
<evidence type="ECO:0000256" key="5">
    <source>
        <dbReference type="ARBA" id="ARBA00022824"/>
    </source>
</evidence>
<evidence type="ECO:0000256" key="4">
    <source>
        <dbReference type="ARBA" id="ARBA00022801"/>
    </source>
</evidence>
<proteinExistence type="predicted"/>
<evidence type="ECO:0000256" key="1">
    <source>
        <dbReference type="ARBA" id="ARBA00004648"/>
    </source>
</evidence>
<dbReference type="Proteomes" id="UP000474967">
    <property type="component" value="Unassembled WGS sequence"/>
</dbReference>
<dbReference type="PRINTS" id="PR00728">
    <property type="entry name" value="SIGNALPTASE"/>
</dbReference>
<keyword evidence="4 13" id="KW-0378">Hydrolase</keyword>
<keyword evidence="5" id="KW-0256">Endoplasmic reticulum</keyword>
<comment type="caution">
    <text evidence="13">The sequence shown here is derived from an EMBL/GenBank/DDBJ whole genome shotgun (WGS) entry which is preliminary data.</text>
</comment>
<evidence type="ECO:0000256" key="7">
    <source>
        <dbReference type="ARBA" id="ARBA00022989"/>
    </source>
</evidence>
<dbReference type="SUPFAM" id="SSF51306">
    <property type="entry name" value="LexA/Signal peptidase"/>
    <property type="match status" value="1"/>
</dbReference>
<reference evidence="13 14" key="1">
    <citation type="journal article" date="2014" name="J. Microbiol.">
        <title>Diaminobutyricibacter tongyongensis gen. nov., sp. nov. and Homoserinibacter gongjuensis gen. nov., sp. nov. belong to the family Microbacteriaceae.</title>
        <authorList>
            <person name="Kim S.J."/>
            <person name="Ahn J.H."/>
            <person name="Weon H.Y."/>
            <person name="Hamada M."/>
            <person name="Suzuki K."/>
            <person name="Kwon S.W."/>
        </authorList>
    </citation>
    <scope>NUCLEOTIDE SEQUENCE [LARGE SCALE GENOMIC DNA]</scope>
    <source>
        <strain evidence="13 14">NBRC 108724</strain>
    </source>
</reference>
<feature type="domain" description="Peptidase S26" evidence="12">
    <location>
        <begin position="4"/>
        <end position="72"/>
    </location>
</feature>
<evidence type="ECO:0000256" key="10">
    <source>
        <dbReference type="NCBIfam" id="TIGR02228"/>
    </source>
</evidence>
<comment type="subcellular location">
    <subcellularLocation>
        <location evidence="1">Endoplasmic reticulum membrane</location>
        <topology evidence="1">Single-pass type II membrane protein</topology>
    </subcellularLocation>
</comment>
<evidence type="ECO:0000256" key="9">
    <source>
        <dbReference type="ARBA" id="ARBA00045533"/>
    </source>
</evidence>
<feature type="transmembrane region" description="Helical" evidence="11">
    <location>
        <begin position="113"/>
        <end position="132"/>
    </location>
</feature>
<keyword evidence="2" id="KW-0645">Protease</keyword>
<dbReference type="GO" id="GO:0004252">
    <property type="term" value="F:serine-type endopeptidase activity"/>
    <property type="evidence" value="ECO:0007669"/>
    <property type="project" value="UniProtKB-UniRule"/>
</dbReference>
<keyword evidence="7 11" id="KW-1133">Transmembrane helix</keyword>
<keyword evidence="14" id="KW-1185">Reference proteome</keyword>
<accession>A0A6L9XU39</accession>
<organism evidence="13 14">
    <name type="scientific">Leifsonia tongyongensis</name>
    <dbReference type="NCBI Taxonomy" id="1268043"/>
    <lineage>
        <taxon>Bacteria</taxon>
        <taxon>Bacillati</taxon>
        <taxon>Actinomycetota</taxon>
        <taxon>Actinomycetes</taxon>
        <taxon>Micrococcales</taxon>
        <taxon>Microbacteriaceae</taxon>
        <taxon>Leifsonia</taxon>
    </lineage>
</organism>
<dbReference type="InterPro" id="IPR001733">
    <property type="entry name" value="Peptidase_S26B"/>
</dbReference>
<dbReference type="GO" id="GO:0006465">
    <property type="term" value="P:signal peptide processing"/>
    <property type="evidence" value="ECO:0007669"/>
    <property type="project" value="UniProtKB-UniRule"/>
</dbReference>
<dbReference type="NCBIfam" id="TIGR02228">
    <property type="entry name" value="sigpep_I_arch"/>
    <property type="match status" value="1"/>
</dbReference>
<keyword evidence="3 11" id="KW-0812">Transmembrane</keyword>
<evidence type="ECO:0000256" key="3">
    <source>
        <dbReference type="ARBA" id="ARBA00022692"/>
    </source>
</evidence>
<dbReference type="AlphaFoldDB" id="A0A6L9XU39"/>
<keyword evidence="8 11" id="KW-0472">Membrane</keyword>
<dbReference type="GO" id="GO:0016020">
    <property type="term" value="C:membrane"/>
    <property type="evidence" value="ECO:0007669"/>
    <property type="project" value="UniProtKB-UniRule"/>
</dbReference>
<dbReference type="PROSITE" id="PS00501">
    <property type="entry name" value="SPASE_I_1"/>
    <property type="match status" value="1"/>
</dbReference>